<sequence length="56" mass="6422">MPSENVYSIVQKKEGFPYQGFAWNLFYPTKKSEITIDGVNILVENVTSDEIRLRVG</sequence>
<proteinExistence type="predicted"/>
<accession>X1MBJ0</accession>
<gene>
    <name evidence="1" type="ORF">S06H3_23005</name>
</gene>
<protein>
    <submittedName>
        <fullName evidence="1">Uncharacterized protein</fullName>
    </submittedName>
</protein>
<dbReference type="EMBL" id="BARV01012414">
    <property type="protein sequence ID" value="GAI03734.1"/>
    <property type="molecule type" value="Genomic_DNA"/>
</dbReference>
<organism evidence="1">
    <name type="scientific">marine sediment metagenome</name>
    <dbReference type="NCBI Taxonomy" id="412755"/>
    <lineage>
        <taxon>unclassified sequences</taxon>
        <taxon>metagenomes</taxon>
        <taxon>ecological metagenomes</taxon>
    </lineage>
</organism>
<reference evidence="1" key="1">
    <citation type="journal article" date="2014" name="Front. Microbiol.">
        <title>High frequency of phylogenetically diverse reductive dehalogenase-homologous genes in deep subseafloor sedimentary metagenomes.</title>
        <authorList>
            <person name="Kawai M."/>
            <person name="Futagami T."/>
            <person name="Toyoda A."/>
            <person name="Takaki Y."/>
            <person name="Nishi S."/>
            <person name="Hori S."/>
            <person name="Arai W."/>
            <person name="Tsubouchi T."/>
            <person name="Morono Y."/>
            <person name="Uchiyama I."/>
            <person name="Ito T."/>
            <person name="Fujiyama A."/>
            <person name="Inagaki F."/>
            <person name="Takami H."/>
        </authorList>
    </citation>
    <scope>NUCLEOTIDE SEQUENCE</scope>
    <source>
        <strain evidence="1">Expedition CK06-06</strain>
    </source>
</reference>
<name>X1MBJ0_9ZZZZ</name>
<evidence type="ECO:0000313" key="1">
    <source>
        <dbReference type="EMBL" id="GAI03734.1"/>
    </source>
</evidence>
<comment type="caution">
    <text evidence="1">The sequence shown here is derived from an EMBL/GenBank/DDBJ whole genome shotgun (WGS) entry which is preliminary data.</text>
</comment>
<dbReference type="AlphaFoldDB" id="X1MBJ0"/>